<dbReference type="RefSeq" id="WP_080021984.1">
    <property type="nucleotide sequence ID" value="NZ_LTAY01000023.1"/>
</dbReference>
<keyword evidence="1" id="KW-1133">Transmembrane helix</keyword>
<comment type="caution">
    <text evidence="2">The sequence shown here is derived from an EMBL/GenBank/DDBJ whole genome shotgun (WGS) entry which is preliminary data.</text>
</comment>
<name>A0A1V4SXZ6_9CLOT</name>
<evidence type="ECO:0000313" key="3">
    <source>
        <dbReference type="Proteomes" id="UP000191448"/>
    </source>
</evidence>
<evidence type="ECO:0000256" key="1">
    <source>
        <dbReference type="SAM" id="Phobius"/>
    </source>
</evidence>
<evidence type="ECO:0000313" key="2">
    <source>
        <dbReference type="EMBL" id="OPX49552.1"/>
    </source>
</evidence>
<keyword evidence="1" id="KW-0812">Transmembrane</keyword>
<protein>
    <submittedName>
        <fullName evidence="2">Uncharacterized protein</fullName>
    </submittedName>
</protein>
<dbReference type="Proteomes" id="UP000191448">
    <property type="component" value="Unassembled WGS sequence"/>
</dbReference>
<organism evidence="2 3">
    <name type="scientific">Clostridium thermobutyricum DSM 4928</name>
    <dbReference type="NCBI Taxonomy" id="1121339"/>
    <lineage>
        <taxon>Bacteria</taxon>
        <taxon>Bacillati</taxon>
        <taxon>Bacillota</taxon>
        <taxon>Clostridia</taxon>
        <taxon>Eubacteriales</taxon>
        <taxon>Clostridiaceae</taxon>
        <taxon>Clostridium</taxon>
    </lineage>
</organism>
<reference evidence="2 3" key="1">
    <citation type="submission" date="2016-02" db="EMBL/GenBank/DDBJ databases">
        <title>Genome sequence of Clostridium thermobutyricum DSM 4928.</title>
        <authorList>
            <person name="Poehlein A."/>
            <person name="Daniel R."/>
        </authorList>
    </citation>
    <scope>NUCLEOTIDE SEQUENCE [LARGE SCALE GENOMIC DNA]</scope>
    <source>
        <strain evidence="2 3">DSM 4928</strain>
    </source>
</reference>
<accession>A0A1V4SXZ6</accession>
<dbReference type="EMBL" id="LTAY01000023">
    <property type="protein sequence ID" value="OPX49552.1"/>
    <property type="molecule type" value="Genomic_DNA"/>
</dbReference>
<gene>
    <name evidence="2" type="ORF">CLTHE_06490</name>
</gene>
<proteinExistence type="predicted"/>
<feature type="transmembrane region" description="Helical" evidence="1">
    <location>
        <begin position="6"/>
        <end position="27"/>
    </location>
</feature>
<keyword evidence="1" id="KW-0472">Membrane</keyword>
<dbReference type="AlphaFoldDB" id="A0A1V4SXZ6"/>
<sequence>MKNKKVIGIIIAIVFVIIIIICSSIIYNKKQKNNITNQGTKLEIKKNEEKVNPTSNIQKPKMLTEKELAEKEKEAAEEWKLKKNSDKKYVTLEEAQDYIAEKSTELLIKEFPNEKSNEYELSNKIRSILKTTITAKVMKDKFDLNGPKYDLHQFDVEIRPNDDLKFALNINTDKIIDNSNKFICITRTFSAE</sequence>